<dbReference type="SUPFAM" id="SSF55347">
    <property type="entry name" value="Glyceraldehyde-3-phosphate dehydrogenase-like, C-terminal domain"/>
    <property type="match status" value="1"/>
</dbReference>
<evidence type="ECO:0000256" key="1">
    <source>
        <dbReference type="ARBA" id="ARBA00010928"/>
    </source>
</evidence>
<protein>
    <submittedName>
        <fullName evidence="5">Oxidoreductase</fullName>
    </submittedName>
</protein>
<evidence type="ECO:0000256" key="2">
    <source>
        <dbReference type="ARBA" id="ARBA00023002"/>
    </source>
</evidence>
<dbReference type="InterPro" id="IPR050984">
    <property type="entry name" value="Gfo/Idh/MocA_domain"/>
</dbReference>
<dbReference type="InterPro" id="IPR036291">
    <property type="entry name" value="NAD(P)-bd_dom_sf"/>
</dbReference>
<feature type="domain" description="GFO/IDH/MocA-like oxidoreductase" evidence="4">
    <location>
        <begin position="130"/>
        <end position="246"/>
    </location>
</feature>
<comment type="caution">
    <text evidence="5">The sequence shown here is derived from an EMBL/GenBank/DDBJ whole genome shotgun (WGS) entry which is preliminary data.</text>
</comment>
<accession>A0A268NU85</accession>
<organism evidence="5 6">
    <name type="scientific">Shouchella clausii</name>
    <name type="common">Alkalihalobacillus clausii</name>
    <dbReference type="NCBI Taxonomy" id="79880"/>
    <lineage>
        <taxon>Bacteria</taxon>
        <taxon>Bacillati</taxon>
        <taxon>Bacillota</taxon>
        <taxon>Bacilli</taxon>
        <taxon>Bacillales</taxon>
        <taxon>Bacillaceae</taxon>
        <taxon>Shouchella</taxon>
    </lineage>
</organism>
<comment type="similarity">
    <text evidence="1">Belongs to the Gfo/Idh/MocA family.</text>
</comment>
<dbReference type="SUPFAM" id="SSF51735">
    <property type="entry name" value="NAD(P)-binding Rossmann-fold domains"/>
    <property type="match status" value="1"/>
</dbReference>
<gene>
    <name evidence="5" type="ORF">CHH72_20665</name>
</gene>
<dbReference type="InterPro" id="IPR000683">
    <property type="entry name" value="Gfo/Idh/MocA-like_OxRdtase_N"/>
</dbReference>
<dbReference type="GO" id="GO:0016491">
    <property type="term" value="F:oxidoreductase activity"/>
    <property type="evidence" value="ECO:0007669"/>
    <property type="project" value="UniProtKB-KW"/>
</dbReference>
<dbReference type="AlphaFoldDB" id="A0A268NU85"/>
<dbReference type="PANTHER" id="PTHR22604">
    <property type="entry name" value="OXIDOREDUCTASES"/>
    <property type="match status" value="1"/>
</dbReference>
<dbReference type="EMBL" id="NPCC01000043">
    <property type="protein sequence ID" value="PAE87057.1"/>
    <property type="molecule type" value="Genomic_DNA"/>
</dbReference>
<reference evidence="5 6" key="1">
    <citation type="submission" date="2017-07" db="EMBL/GenBank/DDBJ databases">
        <title>Isolation and whole genome analysis of endospore-forming bacteria from heroin.</title>
        <authorList>
            <person name="Kalinowski J."/>
            <person name="Ahrens B."/>
            <person name="Al-Dilaimi A."/>
            <person name="Winkler A."/>
            <person name="Wibberg D."/>
            <person name="Schleenbecker U."/>
            <person name="Ruckert C."/>
            <person name="Wolfel R."/>
            <person name="Grass G."/>
        </authorList>
    </citation>
    <scope>NUCLEOTIDE SEQUENCE [LARGE SCALE GENOMIC DNA]</scope>
    <source>
        <strain evidence="5 6">7539</strain>
    </source>
</reference>
<evidence type="ECO:0000259" key="4">
    <source>
        <dbReference type="Pfam" id="PF22725"/>
    </source>
</evidence>
<keyword evidence="2" id="KW-0560">Oxidoreductase</keyword>
<dbReference type="InterPro" id="IPR055170">
    <property type="entry name" value="GFO_IDH_MocA-like_dom"/>
</dbReference>
<evidence type="ECO:0000313" key="6">
    <source>
        <dbReference type="Proteomes" id="UP000216207"/>
    </source>
</evidence>
<dbReference type="Gene3D" id="3.30.360.10">
    <property type="entry name" value="Dihydrodipicolinate Reductase, domain 2"/>
    <property type="match status" value="1"/>
</dbReference>
<dbReference type="Proteomes" id="UP000216207">
    <property type="component" value="Unassembled WGS sequence"/>
</dbReference>
<dbReference type="GO" id="GO:0000166">
    <property type="term" value="F:nucleotide binding"/>
    <property type="evidence" value="ECO:0007669"/>
    <property type="project" value="InterPro"/>
</dbReference>
<name>A0A268NU85_SHOCL</name>
<evidence type="ECO:0000313" key="5">
    <source>
        <dbReference type="EMBL" id="PAE87057.1"/>
    </source>
</evidence>
<proteinExistence type="inferred from homology"/>
<feature type="domain" description="Gfo/Idh/MocA-like oxidoreductase N-terminal" evidence="3">
    <location>
        <begin position="4"/>
        <end position="120"/>
    </location>
</feature>
<dbReference type="PANTHER" id="PTHR22604:SF105">
    <property type="entry name" value="TRANS-1,2-DIHYDROBENZENE-1,2-DIOL DEHYDROGENASE"/>
    <property type="match status" value="1"/>
</dbReference>
<dbReference type="Pfam" id="PF22725">
    <property type="entry name" value="GFO_IDH_MocA_C3"/>
    <property type="match status" value="1"/>
</dbReference>
<evidence type="ECO:0000259" key="3">
    <source>
        <dbReference type="Pfam" id="PF01408"/>
    </source>
</evidence>
<sequence>MTTINWAILGPGAIASDFAQALNNINGTIYAVGSRSIEKAQAFASKFDVKHAFGSYDSLLHDENIDAVYIATPHSNHYEYIKKSLQSGKHVLCEKAITVNGQQLEELMSLAKEKQLVLMEAMTLFHMPLYAKLQQVIRSNTLGPVKMINVTFGSLKEANPQNRFFNKELAGGAILDIGTYALSFARFFLESQPHEVLTTVKPFETGVDEQSGIVLKNKQEQLATIALAMRSKMPKRGIVACEGGYITVDDFPRAQSALLTYPDGSTEEITTGQTEHALQYEIQAMEAAIAGQGDTHIALSRDVMELMDTVRRQWGITYPFE</sequence>
<dbReference type="RefSeq" id="WP_095327360.1">
    <property type="nucleotide sequence ID" value="NZ_NPCC01000043.1"/>
</dbReference>
<dbReference type="Pfam" id="PF01408">
    <property type="entry name" value="GFO_IDH_MocA"/>
    <property type="match status" value="1"/>
</dbReference>
<dbReference type="Gene3D" id="3.40.50.720">
    <property type="entry name" value="NAD(P)-binding Rossmann-like Domain"/>
    <property type="match status" value="1"/>
</dbReference>